<accession>A0A2K0XPL1</accession>
<proteinExistence type="predicted"/>
<evidence type="ECO:0000313" key="1">
    <source>
        <dbReference type="EMBL" id="PNP96398.1"/>
    </source>
</evidence>
<dbReference type="RefSeq" id="WP_103002351.1">
    <property type="nucleotide sequence ID" value="NZ_NBAX01000001.1"/>
</dbReference>
<dbReference type="InterPro" id="IPR046558">
    <property type="entry name" value="DUF6712"/>
</dbReference>
<organism evidence="1 2">
    <name type="scientific">Hoylesella timonensis</name>
    <dbReference type="NCBI Taxonomy" id="386414"/>
    <lineage>
        <taxon>Bacteria</taxon>
        <taxon>Pseudomonadati</taxon>
        <taxon>Bacteroidota</taxon>
        <taxon>Bacteroidia</taxon>
        <taxon>Bacteroidales</taxon>
        <taxon>Prevotellaceae</taxon>
        <taxon>Hoylesella</taxon>
    </lineage>
</organism>
<reference evidence="1 2" key="1">
    <citation type="submission" date="2017-03" db="EMBL/GenBank/DDBJ databases">
        <authorList>
            <person name="Afonso C.L."/>
            <person name="Miller P.J."/>
            <person name="Scott M.A."/>
            <person name="Spackman E."/>
            <person name="Goraichik I."/>
            <person name="Dimitrov K.M."/>
            <person name="Suarez D.L."/>
            <person name="Swayne D.E."/>
        </authorList>
    </citation>
    <scope>NUCLEOTIDE SEQUENCE [LARGE SCALE GENOMIC DNA]</scope>
    <source>
        <strain evidence="1 2">DNF00076</strain>
    </source>
</reference>
<comment type="caution">
    <text evidence="1">The sequence shown here is derived from an EMBL/GenBank/DDBJ whole genome shotgun (WGS) entry which is preliminary data.</text>
</comment>
<protein>
    <submittedName>
        <fullName evidence="1">Uncharacterized protein</fullName>
    </submittedName>
</protein>
<evidence type="ECO:0000313" key="2">
    <source>
        <dbReference type="Proteomes" id="UP000236634"/>
    </source>
</evidence>
<sequence>MEHIITTEEIRDLGRPISDKVDEDKLLSYIYETERLNIKPTLGDKLFSEVLKYSENEQNTEDNMYILINGGEYTDKRGDYHMLSGLKMAISYFVYAQYVMDGDFQLTRAGVVIKDNAYSSHVSSKERSDCYNNALTAANGFLNEVKDFLKEKFPQYYRRSRQPGITPTNSIVIRKIGD</sequence>
<dbReference type="Proteomes" id="UP000236634">
    <property type="component" value="Unassembled WGS sequence"/>
</dbReference>
<dbReference type="Pfam" id="PF20459">
    <property type="entry name" value="DUF6712"/>
    <property type="match status" value="1"/>
</dbReference>
<gene>
    <name evidence="1" type="ORF">BFS16_00500</name>
</gene>
<dbReference type="EMBL" id="NBAX01000001">
    <property type="protein sequence ID" value="PNP96398.1"/>
    <property type="molecule type" value="Genomic_DNA"/>
</dbReference>
<name>A0A2K0XPL1_9BACT</name>
<dbReference type="AlphaFoldDB" id="A0A2K0XPL1"/>